<dbReference type="AlphaFoldDB" id="A0A0G4HRT3"/>
<proteinExistence type="predicted"/>
<feature type="region of interest" description="Disordered" evidence="1">
    <location>
        <begin position="442"/>
        <end position="464"/>
    </location>
</feature>
<feature type="region of interest" description="Disordered" evidence="1">
    <location>
        <begin position="411"/>
        <end position="430"/>
    </location>
</feature>
<feature type="region of interest" description="Disordered" evidence="1">
    <location>
        <begin position="212"/>
        <end position="232"/>
    </location>
</feature>
<sequence>MTPKSPFSLSAVSLLLLGTLQVSSVFGVFVTIIQQPPFSVDISQPQLPNEVLWELFRCDWLLSNLLWDETCAALELFAPCDFRGFQYSFEFLLHEVASSFQRGGGGTAEGRGEEWVYLAHCTEAVYLSLQFTHHFRNPLALAERLHLIPMIQMFMGSSFFAEARRRGAAFFTFLGIDLGRFDFPLASSLLAGPEWTVLSIQGTHPQWLDGRFRLPPKLPPGPSTDRDEGMSVELGREETETECSSRLDSVGSFSFSTERLSSWQSSDVREICSAPFGKERVGICSRGAVRDIRAEGWAHMQGSKSGVRQRFSMGAQSHMGAILKGSFACGDFVLPVPSRFGDVFGPRLVHGCIPVILSDSVTLPFGSDLRGSVSTSEGGGLGMGSRQSMCTCSGGGIDWDRVAVFVRSSGRYSTGVPRSSTTPSLPSSGAVHLPALRGLWQLPEKERVQNSERTSYGPAARGTSCRLGVAGGRLSWSGNLNGRSGGRRGGDDHTGRAVSSGNDRDGGSHRGRRSDGNGSSGNRDRDGGAWCRKGGLQG</sequence>
<evidence type="ECO:0000313" key="3">
    <source>
        <dbReference type="EMBL" id="CEM47012.1"/>
    </source>
</evidence>
<feature type="region of interest" description="Disordered" evidence="1">
    <location>
        <begin position="476"/>
        <end position="538"/>
    </location>
</feature>
<organism evidence="3">
    <name type="scientific">Chromera velia CCMP2878</name>
    <dbReference type="NCBI Taxonomy" id="1169474"/>
    <lineage>
        <taxon>Eukaryota</taxon>
        <taxon>Sar</taxon>
        <taxon>Alveolata</taxon>
        <taxon>Colpodellida</taxon>
        <taxon>Chromeraceae</taxon>
        <taxon>Chromera</taxon>
    </lineage>
</organism>
<feature type="compositionally biased region" description="Low complexity" evidence="1">
    <location>
        <begin position="419"/>
        <end position="428"/>
    </location>
</feature>
<name>A0A0G4HRT3_9ALVE</name>
<accession>A0A0G4HRT3</accession>
<dbReference type="EMBL" id="CDMZ01003614">
    <property type="protein sequence ID" value="CEM47012.1"/>
    <property type="molecule type" value="Genomic_DNA"/>
</dbReference>
<reference evidence="3" key="1">
    <citation type="submission" date="2014-11" db="EMBL/GenBank/DDBJ databases">
        <authorList>
            <person name="Otto D Thomas"/>
            <person name="Naeem Raeece"/>
        </authorList>
    </citation>
    <scope>NUCLEOTIDE SEQUENCE</scope>
</reference>
<gene>
    <name evidence="3" type="ORF">Cvel_30704</name>
</gene>
<feature type="signal peptide" evidence="2">
    <location>
        <begin position="1"/>
        <end position="27"/>
    </location>
</feature>
<protein>
    <submittedName>
        <fullName evidence="3">Uncharacterized protein</fullName>
    </submittedName>
</protein>
<evidence type="ECO:0000256" key="2">
    <source>
        <dbReference type="SAM" id="SignalP"/>
    </source>
</evidence>
<feature type="chain" id="PRO_5005191699" evidence="2">
    <location>
        <begin position="28"/>
        <end position="538"/>
    </location>
</feature>
<dbReference type="VEuPathDB" id="CryptoDB:Cvel_30704"/>
<evidence type="ECO:0000256" key="1">
    <source>
        <dbReference type="SAM" id="MobiDB-lite"/>
    </source>
</evidence>
<keyword evidence="2" id="KW-0732">Signal</keyword>